<evidence type="ECO:0000256" key="4">
    <source>
        <dbReference type="ARBA" id="ARBA00022832"/>
    </source>
</evidence>
<accession>A0ABQ5N5C9</accession>
<dbReference type="PANTHER" id="PTHR31727:SF6">
    <property type="entry name" value="OLEOYL-ACYL CARRIER PROTEIN THIOESTERASE 1, CHLOROPLASTIC"/>
    <property type="match status" value="1"/>
</dbReference>
<dbReference type="InterPro" id="IPR045023">
    <property type="entry name" value="FATA/B"/>
</dbReference>
<keyword evidence="3" id="KW-0378">Hydrolase</keyword>
<feature type="domain" description="Acyl-ACP thioesterase N-terminal hotdog" evidence="8">
    <location>
        <begin position="3"/>
        <end position="131"/>
    </location>
</feature>
<keyword evidence="6" id="KW-0443">Lipid metabolism</keyword>
<dbReference type="Pfam" id="PF20791">
    <property type="entry name" value="Acyl-ACP_TE_C"/>
    <property type="match status" value="1"/>
</dbReference>
<dbReference type="PANTHER" id="PTHR31727">
    <property type="entry name" value="OLEOYL-ACYL CARRIER PROTEIN THIOESTERASE 1, CHLOROPLASTIC"/>
    <property type="match status" value="1"/>
</dbReference>
<evidence type="ECO:0000256" key="3">
    <source>
        <dbReference type="ARBA" id="ARBA00022801"/>
    </source>
</evidence>
<dbReference type="InterPro" id="IPR002864">
    <property type="entry name" value="Acyl-ACP_thioesterase_NHD"/>
</dbReference>
<protein>
    <submittedName>
        <fullName evidence="10">Acyl-ACP thioesterase</fullName>
    </submittedName>
</protein>
<keyword evidence="4" id="KW-0276">Fatty acid metabolism</keyword>
<name>A0ABQ5N5C9_9CLOT</name>
<feature type="domain" description="Acyl-ACP thioesterase-like C-terminal" evidence="9">
    <location>
        <begin position="150"/>
        <end position="246"/>
    </location>
</feature>
<dbReference type="SUPFAM" id="SSF54637">
    <property type="entry name" value="Thioesterase/thiol ester dehydrase-isomerase"/>
    <property type="match status" value="2"/>
</dbReference>
<keyword evidence="7" id="KW-0275">Fatty acid biosynthesis</keyword>
<evidence type="ECO:0000256" key="7">
    <source>
        <dbReference type="ARBA" id="ARBA00023160"/>
    </source>
</evidence>
<comment type="caution">
    <text evidence="10">The sequence shown here is derived from an EMBL/GenBank/DDBJ whole genome shotgun (WGS) entry which is preliminary data.</text>
</comment>
<evidence type="ECO:0000259" key="9">
    <source>
        <dbReference type="Pfam" id="PF20791"/>
    </source>
</evidence>
<dbReference type="EMBL" id="BRXR01000001">
    <property type="protein sequence ID" value="GLC30351.1"/>
    <property type="molecule type" value="Genomic_DNA"/>
</dbReference>
<keyword evidence="5" id="KW-0809">Transit peptide</keyword>
<evidence type="ECO:0000256" key="1">
    <source>
        <dbReference type="ARBA" id="ARBA00006500"/>
    </source>
</evidence>
<evidence type="ECO:0000256" key="6">
    <source>
        <dbReference type="ARBA" id="ARBA00023098"/>
    </source>
</evidence>
<reference evidence="10 11" key="1">
    <citation type="journal article" date="2024" name="Int. J. Syst. Evol. Microbiol.">
        <title>Clostridium omnivorum sp. nov., isolated from anoxic soil under the treatment of reductive soil disinfestation.</title>
        <authorList>
            <person name="Ueki A."/>
            <person name="Tonouchi A."/>
            <person name="Kaku N."/>
            <person name="Honma S."/>
            <person name="Ueki K."/>
        </authorList>
    </citation>
    <scope>NUCLEOTIDE SEQUENCE [LARGE SCALE GENOMIC DNA]</scope>
    <source>
        <strain evidence="10 11">E14</strain>
    </source>
</reference>
<gene>
    <name evidence="10" type="ORF">bsdE14_17610</name>
</gene>
<evidence type="ECO:0000259" key="8">
    <source>
        <dbReference type="Pfam" id="PF01643"/>
    </source>
</evidence>
<evidence type="ECO:0000313" key="10">
    <source>
        <dbReference type="EMBL" id="GLC30351.1"/>
    </source>
</evidence>
<keyword evidence="2" id="KW-0444">Lipid biosynthesis</keyword>
<dbReference type="InterPro" id="IPR029069">
    <property type="entry name" value="HotDog_dom_sf"/>
</dbReference>
<dbReference type="InterPro" id="IPR049427">
    <property type="entry name" value="Acyl-ACP_TE_C"/>
</dbReference>
<dbReference type="Pfam" id="PF01643">
    <property type="entry name" value="Acyl-ACP_TE"/>
    <property type="match status" value="1"/>
</dbReference>
<dbReference type="CDD" id="cd00586">
    <property type="entry name" value="4HBT"/>
    <property type="match status" value="1"/>
</dbReference>
<dbReference type="RefSeq" id="WP_264849613.1">
    <property type="nucleotide sequence ID" value="NZ_BRXR01000001.1"/>
</dbReference>
<evidence type="ECO:0000256" key="2">
    <source>
        <dbReference type="ARBA" id="ARBA00022516"/>
    </source>
</evidence>
<evidence type="ECO:0000256" key="5">
    <source>
        <dbReference type="ARBA" id="ARBA00022946"/>
    </source>
</evidence>
<organism evidence="10 11">
    <name type="scientific">Clostridium omnivorum</name>
    <dbReference type="NCBI Taxonomy" id="1604902"/>
    <lineage>
        <taxon>Bacteria</taxon>
        <taxon>Bacillati</taxon>
        <taxon>Bacillota</taxon>
        <taxon>Clostridia</taxon>
        <taxon>Eubacteriales</taxon>
        <taxon>Clostridiaceae</taxon>
        <taxon>Clostridium</taxon>
    </lineage>
</organism>
<sequence>MAGNAYEKEYQIHYYEIDYRRKALITSIVDYLGDAATSQAEELGIGMDYLMENRFGWVLYKWNIDMYSYPHYNEKIIIRTWAHSFRKFYAYRRYEFINSKGEIIGKADSIWFLINMDRRRPVRINEHLCSTFGVVEEDCPIDIENITAPSKVDSEKLFDVRYSDIDTNGHVNNTKYIAWAIETVPKDIVLNYTLNNLKVTYEKETTYGEAARIFTEVIVEGDKYICHHKIIDNEDKELTLLKTTWVKNDIFKK</sequence>
<proteinExistence type="inferred from homology"/>
<dbReference type="Proteomes" id="UP001208567">
    <property type="component" value="Unassembled WGS sequence"/>
</dbReference>
<dbReference type="Gene3D" id="3.10.129.10">
    <property type="entry name" value="Hotdog Thioesterase"/>
    <property type="match status" value="1"/>
</dbReference>
<evidence type="ECO:0000313" key="11">
    <source>
        <dbReference type="Proteomes" id="UP001208567"/>
    </source>
</evidence>
<keyword evidence="11" id="KW-1185">Reference proteome</keyword>
<comment type="similarity">
    <text evidence="1">Belongs to the acyl-ACP thioesterase family.</text>
</comment>